<keyword evidence="2" id="KW-1185">Reference proteome</keyword>
<reference evidence="1 2" key="1">
    <citation type="journal article" date="2019" name="Sci. Rep.">
        <title>Orb-weaving spider Araneus ventricosus genome elucidates the spidroin gene catalogue.</title>
        <authorList>
            <person name="Kono N."/>
            <person name="Nakamura H."/>
            <person name="Ohtoshi R."/>
            <person name="Moran D.A.P."/>
            <person name="Shinohara A."/>
            <person name="Yoshida Y."/>
            <person name="Fujiwara M."/>
            <person name="Mori M."/>
            <person name="Tomita M."/>
            <person name="Arakawa K."/>
        </authorList>
    </citation>
    <scope>NUCLEOTIDE SEQUENCE [LARGE SCALE GENOMIC DNA]</scope>
</reference>
<comment type="caution">
    <text evidence="1">The sequence shown here is derived from an EMBL/GenBank/DDBJ whole genome shotgun (WGS) entry which is preliminary data.</text>
</comment>
<gene>
    <name evidence="1" type="ORF">AVEN_122974_1</name>
</gene>
<evidence type="ECO:0000313" key="2">
    <source>
        <dbReference type="Proteomes" id="UP000499080"/>
    </source>
</evidence>
<proteinExistence type="predicted"/>
<organism evidence="1 2">
    <name type="scientific">Araneus ventricosus</name>
    <name type="common">Orbweaver spider</name>
    <name type="synonym">Epeira ventricosa</name>
    <dbReference type="NCBI Taxonomy" id="182803"/>
    <lineage>
        <taxon>Eukaryota</taxon>
        <taxon>Metazoa</taxon>
        <taxon>Ecdysozoa</taxon>
        <taxon>Arthropoda</taxon>
        <taxon>Chelicerata</taxon>
        <taxon>Arachnida</taxon>
        <taxon>Araneae</taxon>
        <taxon>Araneomorphae</taxon>
        <taxon>Entelegynae</taxon>
        <taxon>Araneoidea</taxon>
        <taxon>Araneidae</taxon>
        <taxon>Araneus</taxon>
    </lineage>
</organism>
<dbReference type="Proteomes" id="UP000499080">
    <property type="component" value="Unassembled WGS sequence"/>
</dbReference>
<protein>
    <submittedName>
        <fullName evidence="1">Uncharacterized protein</fullName>
    </submittedName>
</protein>
<dbReference type="AlphaFoldDB" id="A0A4Y2LA93"/>
<accession>A0A4Y2LA93</accession>
<evidence type="ECO:0000313" key="1">
    <source>
        <dbReference type="EMBL" id="GBN11150.1"/>
    </source>
</evidence>
<dbReference type="EMBL" id="BGPR01117863">
    <property type="protein sequence ID" value="GBN11150.1"/>
    <property type="molecule type" value="Genomic_DNA"/>
</dbReference>
<name>A0A4Y2LA93_ARAVE</name>
<sequence>MTKSPISRRSGISKLGLFVGTLYMNTEVNTLCAGYELGQLHNYLSHDSAFLIRSCQSMTKSPISRRSGISKFGHFVGTLYMNTTGVKLMVEGGCAASF</sequence>